<evidence type="ECO:0000313" key="1">
    <source>
        <dbReference type="EMBL" id="MDJ1173459.1"/>
    </source>
</evidence>
<keyword evidence="2" id="KW-1185">Reference proteome</keyword>
<name>A0ABT7B2R1_9CYAN</name>
<accession>A0ABT7B2R1</accession>
<dbReference type="Proteomes" id="UP001235849">
    <property type="component" value="Unassembled WGS sequence"/>
</dbReference>
<comment type="caution">
    <text evidence="1">The sequence shown here is derived from an EMBL/GenBank/DDBJ whole genome shotgun (WGS) entry which is preliminary data.</text>
</comment>
<dbReference type="RefSeq" id="WP_283765822.1">
    <property type="nucleotide sequence ID" value="NZ_JAQOSO010000022.1"/>
</dbReference>
<protein>
    <submittedName>
        <fullName evidence="1">Uncharacterized protein</fullName>
    </submittedName>
</protein>
<sequence length="57" mass="6354">MFRGNIKSIALNAAFLAADAQEPVKMSYILEATQMEYLKTGRSLTRMETQGWDLGVS</sequence>
<reference evidence="1 2" key="1">
    <citation type="submission" date="2023-01" db="EMBL/GenBank/DDBJ databases">
        <title>Novel diversity within Roseofilum (Cyanobacteria; Desertifilaceae) from marine benthic mats with descriptions of four novel species.</title>
        <authorList>
            <person name="Wang Y."/>
            <person name="Berthold D.E."/>
            <person name="Hu J."/>
            <person name="Lefler F.W."/>
            <person name="Laughinghouse H.D. IV."/>
        </authorList>
    </citation>
    <scope>NUCLEOTIDE SEQUENCE [LARGE SCALE GENOMIC DNA]</scope>
    <source>
        <strain evidence="1 2">BLCC-M114</strain>
    </source>
</reference>
<evidence type="ECO:0000313" key="2">
    <source>
        <dbReference type="Proteomes" id="UP001235849"/>
    </source>
</evidence>
<gene>
    <name evidence="1" type="ORF">PMG25_05070</name>
</gene>
<organism evidence="1 2">
    <name type="scientific">Roseofilum capinflatum BLCC-M114</name>
    <dbReference type="NCBI Taxonomy" id="3022440"/>
    <lineage>
        <taxon>Bacteria</taxon>
        <taxon>Bacillati</taxon>
        <taxon>Cyanobacteriota</taxon>
        <taxon>Cyanophyceae</taxon>
        <taxon>Desertifilales</taxon>
        <taxon>Desertifilaceae</taxon>
        <taxon>Roseofilum</taxon>
        <taxon>Roseofilum capinflatum</taxon>
    </lineage>
</organism>
<dbReference type="EMBL" id="JAQOSO010000022">
    <property type="protein sequence ID" value="MDJ1173459.1"/>
    <property type="molecule type" value="Genomic_DNA"/>
</dbReference>
<proteinExistence type="predicted"/>